<dbReference type="EMBL" id="HACA01017986">
    <property type="protein sequence ID" value="CDW35347.1"/>
    <property type="molecule type" value="Transcribed_RNA"/>
</dbReference>
<proteinExistence type="predicted"/>
<organism evidence="1">
    <name type="scientific">Lepeophtheirus salmonis</name>
    <name type="common">Salmon louse</name>
    <name type="synonym">Caligus salmonis</name>
    <dbReference type="NCBI Taxonomy" id="72036"/>
    <lineage>
        <taxon>Eukaryota</taxon>
        <taxon>Metazoa</taxon>
        <taxon>Ecdysozoa</taxon>
        <taxon>Arthropoda</taxon>
        <taxon>Crustacea</taxon>
        <taxon>Multicrustacea</taxon>
        <taxon>Hexanauplia</taxon>
        <taxon>Copepoda</taxon>
        <taxon>Siphonostomatoida</taxon>
        <taxon>Caligidae</taxon>
        <taxon>Lepeophtheirus</taxon>
    </lineage>
</organism>
<protein>
    <submittedName>
        <fullName evidence="1">Uncharacterized protein</fullName>
    </submittedName>
</protein>
<accession>A0A0K2UBP7</accession>
<sequence>SLPASTKKIDSPDLVTSLKLYMTAFHISIISKRSLTSTIFLFMHVEYTCIKTS</sequence>
<name>A0A0K2UBP7_LEPSM</name>
<evidence type="ECO:0000313" key="1">
    <source>
        <dbReference type="EMBL" id="CDW35347.1"/>
    </source>
</evidence>
<reference evidence="1" key="1">
    <citation type="submission" date="2014-05" db="EMBL/GenBank/DDBJ databases">
        <authorList>
            <person name="Chronopoulou M."/>
        </authorList>
    </citation>
    <scope>NUCLEOTIDE SEQUENCE</scope>
    <source>
        <tissue evidence="1">Whole organism</tissue>
    </source>
</reference>
<feature type="non-terminal residue" evidence="1">
    <location>
        <position position="1"/>
    </location>
</feature>
<dbReference type="AlphaFoldDB" id="A0A0K2UBP7"/>